<dbReference type="SUPFAM" id="SSF102405">
    <property type="entry name" value="MCP/YpsA-like"/>
    <property type="match status" value="1"/>
</dbReference>
<dbReference type="EMBL" id="MEVF01000017">
    <property type="protein sequence ID" value="OGC49619.1"/>
    <property type="molecule type" value="Genomic_DNA"/>
</dbReference>
<protein>
    <submittedName>
        <fullName evidence="3">DNA protecting protein DprA</fullName>
    </submittedName>
</protein>
<dbReference type="Gene3D" id="3.40.50.450">
    <property type="match status" value="1"/>
</dbReference>
<evidence type="ECO:0000259" key="2">
    <source>
        <dbReference type="Pfam" id="PF02481"/>
    </source>
</evidence>
<dbReference type="InterPro" id="IPR003488">
    <property type="entry name" value="DprA"/>
</dbReference>
<dbReference type="Proteomes" id="UP000177458">
    <property type="component" value="Unassembled WGS sequence"/>
</dbReference>
<name>A0A1F4UXE9_UNCKA</name>
<gene>
    <name evidence="3" type="ORF">A3A69_00070</name>
</gene>
<comment type="caution">
    <text evidence="3">The sequence shown here is derived from an EMBL/GenBank/DDBJ whole genome shotgun (WGS) entry which is preliminary data.</text>
</comment>
<dbReference type="GO" id="GO:0009294">
    <property type="term" value="P:DNA-mediated transformation"/>
    <property type="evidence" value="ECO:0007669"/>
    <property type="project" value="InterPro"/>
</dbReference>
<evidence type="ECO:0000313" key="4">
    <source>
        <dbReference type="Proteomes" id="UP000177458"/>
    </source>
</evidence>
<organism evidence="3 4">
    <name type="scientific">candidate division WWE3 bacterium RIFCSPLOWO2_01_FULL_37_15</name>
    <dbReference type="NCBI Taxonomy" id="1802622"/>
    <lineage>
        <taxon>Bacteria</taxon>
        <taxon>Katanobacteria</taxon>
    </lineage>
</organism>
<reference evidence="3 4" key="1">
    <citation type="journal article" date="2016" name="Nat. Commun.">
        <title>Thousands of microbial genomes shed light on interconnected biogeochemical processes in an aquifer system.</title>
        <authorList>
            <person name="Anantharaman K."/>
            <person name="Brown C.T."/>
            <person name="Hug L.A."/>
            <person name="Sharon I."/>
            <person name="Castelle C.J."/>
            <person name="Probst A.J."/>
            <person name="Thomas B.C."/>
            <person name="Singh A."/>
            <person name="Wilkins M.J."/>
            <person name="Karaoz U."/>
            <person name="Brodie E.L."/>
            <person name="Williams K.H."/>
            <person name="Hubbard S.S."/>
            <person name="Banfield J.F."/>
        </authorList>
    </citation>
    <scope>NUCLEOTIDE SEQUENCE [LARGE SCALE GENOMIC DNA]</scope>
</reference>
<comment type="similarity">
    <text evidence="1">Belongs to the DprA/Smf family.</text>
</comment>
<dbReference type="InterPro" id="IPR057666">
    <property type="entry name" value="DrpA_SLOG"/>
</dbReference>
<feature type="domain" description="Smf/DprA SLOG" evidence="2">
    <location>
        <begin position="13"/>
        <end position="219"/>
    </location>
</feature>
<dbReference type="NCBIfam" id="TIGR00732">
    <property type="entry name" value="dprA"/>
    <property type="match status" value="1"/>
</dbReference>
<accession>A0A1F4UXE9</accession>
<dbReference type="Pfam" id="PF02481">
    <property type="entry name" value="DNA_processg_A"/>
    <property type="match status" value="1"/>
</dbReference>
<dbReference type="PANTHER" id="PTHR43022">
    <property type="entry name" value="PROTEIN SMF"/>
    <property type="match status" value="1"/>
</dbReference>
<sequence length="291" mass="32240">MNWKDWEVKEINLDERGFPTNLQKIKNPPKQIYFRGNLNDSVLSKSITVVGSRRMTTYGREVVDRFVSLFVTNKVATISGFMYGVDTEVHKKTVEFGGVTIAVFGCGINICYPVENDDLYSEILEKGGSVISEYPPDSKPQLWKYPQRNRIVAGLSSTGVLIVEAGEKSGSLITADFAIKQGKKVYAVPGQITSKVSLGTNYLIKHSKAFLVTDPSDILGGRAVDRETNFKENLSEIEIKICKTLELEPMTTDEIAISVNMSVIDVTKTISLMSLKGLVTEAMGKFHLVKN</sequence>
<dbReference type="PANTHER" id="PTHR43022:SF1">
    <property type="entry name" value="PROTEIN SMF"/>
    <property type="match status" value="1"/>
</dbReference>
<evidence type="ECO:0000313" key="3">
    <source>
        <dbReference type="EMBL" id="OGC49619.1"/>
    </source>
</evidence>
<proteinExistence type="inferred from homology"/>
<evidence type="ECO:0000256" key="1">
    <source>
        <dbReference type="ARBA" id="ARBA00006525"/>
    </source>
</evidence>
<dbReference type="AlphaFoldDB" id="A0A1F4UXE9"/>